<feature type="transmembrane region" description="Helical" evidence="8">
    <location>
        <begin position="319"/>
        <end position="337"/>
    </location>
</feature>
<organism evidence="9 10">
    <name type="scientific">Schwartzia succinivorans DSM 10502</name>
    <dbReference type="NCBI Taxonomy" id="1123243"/>
    <lineage>
        <taxon>Bacteria</taxon>
        <taxon>Bacillati</taxon>
        <taxon>Bacillota</taxon>
        <taxon>Negativicutes</taxon>
        <taxon>Selenomonadales</taxon>
        <taxon>Selenomonadaceae</taxon>
        <taxon>Schwartzia</taxon>
    </lineage>
</organism>
<feature type="transmembrane region" description="Helical" evidence="8">
    <location>
        <begin position="203"/>
        <end position="224"/>
    </location>
</feature>
<feature type="transmembrane region" description="Helical" evidence="8">
    <location>
        <begin position="101"/>
        <end position="120"/>
    </location>
</feature>
<dbReference type="GO" id="GO:0022857">
    <property type="term" value="F:transmembrane transporter activity"/>
    <property type="evidence" value="ECO:0007669"/>
    <property type="project" value="InterPro"/>
</dbReference>
<dbReference type="InterPro" id="IPR000522">
    <property type="entry name" value="ABC_transptr_permease_BtuC"/>
</dbReference>
<dbReference type="Gene3D" id="1.10.3470.10">
    <property type="entry name" value="ABC transporter involved in vitamin B12 uptake, BtuC"/>
    <property type="match status" value="1"/>
</dbReference>
<dbReference type="EMBL" id="FQUG01000003">
    <property type="protein sequence ID" value="SHE60424.1"/>
    <property type="molecule type" value="Genomic_DNA"/>
</dbReference>
<evidence type="ECO:0000256" key="4">
    <source>
        <dbReference type="ARBA" id="ARBA00022475"/>
    </source>
</evidence>
<feature type="transmembrane region" description="Helical" evidence="8">
    <location>
        <begin position="157"/>
        <end position="182"/>
    </location>
</feature>
<evidence type="ECO:0000313" key="10">
    <source>
        <dbReference type="Proteomes" id="UP000184404"/>
    </source>
</evidence>
<keyword evidence="10" id="KW-1185">Reference proteome</keyword>
<sequence length="345" mass="36400">MVKNKLSFRVYMIILVFILAGVSILSMAWGQIDIPLKTAAAFLFKSMGIPVLTDVPVSPEQQAVLLHIRLPRTIVGLLVGAGLAASGTVMQGLFANPLADPGIVGVSSGASLGAVIAIATGFSEMSMFATPLFALCGAACAVILTVGLAMRHGKVPMMMLLLSGVVVGMLLAAATAGILTVVNEHKLQQYLFWTIGGLDYRRWEHVLMGIGPILGGIAVMLLMARHLNVLVLGDIEAKAVGLPVVKYRLGFLALAAMTTSVGVCISGNIGFVGLVVPHMMRMLIGPDHRYLLPASVLAGASFLVLCDSIGRVIASPSEVRVGIMTALIGTPYFLYLLRKTYTTTR</sequence>
<dbReference type="AlphaFoldDB" id="A0A1M4UUQ8"/>
<feature type="transmembrane region" description="Helical" evidence="8">
    <location>
        <begin position="251"/>
        <end position="278"/>
    </location>
</feature>
<feature type="transmembrane region" description="Helical" evidence="8">
    <location>
        <begin position="6"/>
        <end position="29"/>
    </location>
</feature>
<gene>
    <name evidence="9" type="ORF">SAMN02745190_00788</name>
</gene>
<keyword evidence="4" id="KW-1003">Cell membrane</keyword>
<dbReference type="STRING" id="1123243.SAMN02745190_00788"/>
<dbReference type="InterPro" id="IPR037294">
    <property type="entry name" value="ABC_BtuC-like"/>
</dbReference>
<evidence type="ECO:0000313" key="9">
    <source>
        <dbReference type="EMBL" id="SHE60424.1"/>
    </source>
</evidence>
<dbReference type="RefSeq" id="WP_072934886.1">
    <property type="nucleotide sequence ID" value="NZ_FQUG01000003.1"/>
</dbReference>
<reference evidence="9 10" key="1">
    <citation type="submission" date="2016-11" db="EMBL/GenBank/DDBJ databases">
        <authorList>
            <person name="Jaros S."/>
            <person name="Januszkiewicz K."/>
            <person name="Wedrychowicz H."/>
        </authorList>
    </citation>
    <scope>NUCLEOTIDE SEQUENCE [LARGE SCALE GENOMIC DNA]</scope>
    <source>
        <strain evidence="9 10">DSM 10502</strain>
    </source>
</reference>
<proteinExistence type="inferred from homology"/>
<dbReference type="FunFam" id="1.10.3470.10:FF:000001">
    <property type="entry name" value="Vitamin B12 ABC transporter permease BtuC"/>
    <property type="match status" value="1"/>
</dbReference>
<dbReference type="CDD" id="cd06550">
    <property type="entry name" value="TM_ABC_iron-siderophores_like"/>
    <property type="match status" value="1"/>
</dbReference>
<accession>A0A1M4UUQ8</accession>
<keyword evidence="3" id="KW-0813">Transport</keyword>
<comment type="similarity">
    <text evidence="2">Belongs to the binding-protein-dependent transport system permease family. FecCD subfamily.</text>
</comment>
<evidence type="ECO:0000256" key="3">
    <source>
        <dbReference type="ARBA" id="ARBA00022448"/>
    </source>
</evidence>
<keyword evidence="6 8" id="KW-1133">Transmembrane helix</keyword>
<comment type="subcellular location">
    <subcellularLocation>
        <location evidence="1">Cell membrane</location>
        <topology evidence="1">Multi-pass membrane protein</topology>
    </subcellularLocation>
</comment>
<dbReference type="SUPFAM" id="SSF81345">
    <property type="entry name" value="ABC transporter involved in vitamin B12 uptake, BtuC"/>
    <property type="match status" value="1"/>
</dbReference>
<evidence type="ECO:0000256" key="5">
    <source>
        <dbReference type="ARBA" id="ARBA00022692"/>
    </source>
</evidence>
<dbReference type="Proteomes" id="UP000184404">
    <property type="component" value="Unassembled WGS sequence"/>
</dbReference>
<dbReference type="OrthoDB" id="9811721at2"/>
<dbReference type="PANTHER" id="PTHR30472:SF25">
    <property type="entry name" value="ABC TRANSPORTER PERMEASE PROTEIN MJ0876-RELATED"/>
    <property type="match status" value="1"/>
</dbReference>
<keyword evidence="7 8" id="KW-0472">Membrane</keyword>
<evidence type="ECO:0000256" key="8">
    <source>
        <dbReference type="SAM" id="Phobius"/>
    </source>
</evidence>
<evidence type="ECO:0000256" key="6">
    <source>
        <dbReference type="ARBA" id="ARBA00022989"/>
    </source>
</evidence>
<feature type="transmembrane region" description="Helical" evidence="8">
    <location>
        <begin position="132"/>
        <end position="151"/>
    </location>
</feature>
<dbReference type="GO" id="GO:0033214">
    <property type="term" value="P:siderophore-iron import into cell"/>
    <property type="evidence" value="ECO:0007669"/>
    <property type="project" value="TreeGrafter"/>
</dbReference>
<name>A0A1M4UUQ8_9FIRM</name>
<protein>
    <submittedName>
        <fullName evidence="9">Iron complex transport system permease protein</fullName>
    </submittedName>
</protein>
<dbReference type="Pfam" id="PF01032">
    <property type="entry name" value="FecCD"/>
    <property type="match status" value="1"/>
</dbReference>
<dbReference type="GO" id="GO:0005886">
    <property type="term" value="C:plasma membrane"/>
    <property type="evidence" value="ECO:0007669"/>
    <property type="project" value="UniProtKB-SubCell"/>
</dbReference>
<keyword evidence="5 8" id="KW-0812">Transmembrane</keyword>
<feature type="transmembrane region" description="Helical" evidence="8">
    <location>
        <begin position="74"/>
        <end position="95"/>
    </location>
</feature>
<evidence type="ECO:0000256" key="7">
    <source>
        <dbReference type="ARBA" id="ARBA00023136"/>
    </source>
</evidence>
<evidence type="ECO:0000256" key="1">
    <source>
        <dbReference type="ARBA" id="ARBA00004651"/>
    </source>
</evidence>
<evidence type="ECO:0000256" key="2">
    <source>
        <dbReference type="ARBA" id="ARBA00007935"/>
    </source>
</evidence>
<dbReference type="PANTHER" id="PTHR30472">
    <property type="entry name" value="FERRIC ENTEROBACTIN TRANSPORT SYSTEM PERMEASE PROTEIN"/>
    <property type="match status" value="1"/>
</dbReference>